<dbReference type="Proteomes" id="UP001234989">
    <property type="component" value="Chromosome 4"/>
</dbReference>
<accession>A0AAF0QV68</accession>
<dbReference type="EMBL" id="CP133615">
    <property type="protein sequence ID" value="WMV27206.1"/>
    <property type="molecule type" value="Genomic_DNA"/>
</dbReference>
<proteinExistence type="predicted"/>
<protein>
    <submittedName>
        <fullName evidence="2">Uncharacterized protein</fullName>
    </submittedName>
</protein>
<evidence type="ECO:0000256" key="1">
    <source>
        <dbReference type="SAM" id="MobiDB-lite"/>
    </source>
</evidence>
<name>A0AAF0QV68_SOLVR</name>
<reference evidence="2" key="1">
    <citation type="submission" date="2023-08" db="EMBL/GenBank/DDBJ databases">
        <title>A de novo genome assembly of Solanum verrucosum Schlechtendal, a Mexican diploid species geographically isolated from the other diploid A-genome species in potato relatives.</title>
        <authorList>
            <person name="Hosaka K."/>
        </authorList>
    </citation>
    <scope>NUCLEOTIDE SEQUENCE</scope>
    <source>
        <tissue evidence="2">Young leaves</tissue>
    </source>
</reference>
<evidence type="ECO:0000313" key="2">
    <source>
        <dbReference type="EMBL" id="WMV27206.1"/>
    </source>
</evidence>
<evidence type="ECO:0000313" key="3">
    <source>
        <dbReference type="Proteomes" id="UP001234989"/>
    </source>
</evidence>
<gene>
    <name evidence="2" type="ORF">MTR67_020591</name>
</gene>
<sequence>MCHLIWEHELFMEVLLRRRSCSCQPFQLYSLEETMMHPITLGSWTWSSAEYEYSSSVKVLNNCKAVRVRKFVKLQSTSPIRSDEISESSLKSPGRPGHGFTPLSKEVST</sequence>
<organism evidence="2 3">
    <name type="scientific">Solanum verrucosum</name>
    <dbReference type="NCBI Taxonomy" id="315347"/>
    <lineage>
        <taxon>Eukaryota</taxon>
        <taxon>Viridiplantae</taxon>
        <taxon>Streptophyta</taxon>
        <taxon>Embryophyta</taxon>
        <taxon>Tracheophyta</taxon>
        <taxon>Spermatophyta</taxon>
        <taxon>Magnoliopsida</taxon>
        <taxon>eudicotyledons</taxon>
        <taxon>Gunneridae</taxon>
        <taxon>Pentapetalae</taxon>
        <taxon>asterids</taxon>
        <taxon>lamiids</taxon>
        <taxon>Solanales</taxon>
        <taxon>Solanaceae</taxon>
        <taxon>Solanoideae</taxon>
        <taxon>Solaneae</taxon>
        <taxon>Solanum</taxon>
    </lineage>
</organism>
<keyword evidence="3" id="KW-1185">Reference proteome</keyword>
<dbReference type="AlphaFoldDB" id="A0AAF0QV68"/>
<feature type="region of interest" description="Disordered" evidence="1">
    <location>
        <begin position="76"/>
        <end position="109"/>
    </location>
</feature>